<dbReference type="GO" id="GO:0009055">
    <property type="term" value="F:electron transfer activity"/>
    <property type="evidence" value="ECO:0007669"/>
    <property type="project" value="InterPro"/>
</dbReference>
<dbReference type="CDD" id="cd01715">
    <property type="entry name" value="ETF_alpha"/>
    <property type="match status" value="1"/>
</dbReference>
<evidence type="ECO:0000256" key="4">
    <source>
        <dbReference type="ARBA" id="ARBA00022827"/>
    </source>
</evidence>
<evidence type="ECO:0000256" key="3">
    <source>
        <dbReference type="ARBA" id="ARBA00022630"/>
    </source>
</evidence>
<dbReference type="FunFam" id="3.40.50.1220:FF:000001">
    <property type="entry name" value="Electron transfer flavoprotein, alpha subunit"/>
    <property type="match status" value="1"/>
</dbReference>
<dbReference type="InterPro" id="IPR018206">
    <property type="entry name" value="ETF_asu_C_CS"/>
</dbReference>
<feature type="binding site" evidence="6">
    <location>
        <begin position="255"/>
        <end position="259"/>
    </location>
    <ligand>
        <name>FAD</name>
        <dbReference type="ChEBI" id="CHEBI:57692"/>
    </ligand>
</feature>
<organism evidence="8">
    <name type="scientific">Desulfitobacterium hafniense</name>
    <name type="common">Desulfitobacterium frappieri</name>
    <dbReference type="NCBI Taxonomy" id="49338"/>
    <lineage>
        <taxon>Bacteria</taxon>
        <taxon>Bacillati</taxon>
        <taxon>Bacillota</taxon>
        <taxon>Clostridia</taxon>
        <taxon>Eubacteriales</taxon>
        <taxon>Desulfitobacteriaceae</taxon>
        <taxon>Desulfitobacterium</taxon>
    </lineage>
</organism>
<comment type="similarity">
    <text evidence="1">Belongs to the ETF alpha-subunit/FixB family.</text>
</comment>
<gene>
    <name evidence="9" type="ORF">AT727_01730</name>
    <name evidence="8" type="ORF">DPCES_4975</name>
</gene>
<dbReference type="SUPFAM" id="SSF52402">
    <property type="entry name" value="Adenine nucleotide alpha hydrolases-like"/>
    <property type="match status" value="1"/>
</dbReference>
<accession>A0A098BAG2</accession>
<dbReference type="Pfam" id="PF00766">
    <property type="entry name" value="ETF_alpha"/>
    <property type="match status" value="1"/>
</dbReference>
<dbReference type="OrthoDB" id="9770286at2"/>
<keyword evidence="2" id="KW-0813">Transport</keyword>
<keyword evidence="3" id="KW-0285">Flavoprotein</keyword>
<dbReference type="InterPro" id="IPR014731">
    <property type="entry name" value="ETF_asu_C"/>
</dbReference>
<dbReference type="Proteomes" id="UP000054623">
    <property type="component" value="Unassembled WGS sequence"/>
</dbReference>
<dbReference type="PATRIC" id="fig|49338.4.peg.5352"/>
<dbReference type="InterPro" id="IPR001308">
    <property type="entry name" value="ETF_a/FixB"/>
</dbReference>
<reference evidence="9 10" key="2">
    <citation type="submission" date="2015-12" db="EMBL/GenBank/DDBJ databases">
        <title>Draft Genome Sequence of Desulfitobacterium hafniense Strain DH, a Sulfate-reducing Bacterium Isolated from Paddy Soils.</title>
        <authorList>
            <person name="Bao P."/>
            <person name="Zhang X."/>
            <person name="Li G."/>
        </authorList>
    </citation>
    <scope>NUCLEOTIDE SEQUENCE [LARGE SCALE GENOMIC DNA]</scope>
    <source>
        <strain evidence="9 10">DH</strain>
    </source>
</reference>
<feature type="binding site" evidence="6">
    <location>
        <position position="216"/>
    </location>
    <ligand>
        <name>FAD</name>
        <dbReference type="ChEBI" id="CHEBI:57692"/>
    </ligand>
</feature>
<keyword evidence="5" id="KW-0249">Electron transport</keyword>
<sequence>MAKGIWVYIEQSNMKIRKASLEIMSKAREVADQAGEEVVAVLIGQGVEALANTVIPYGANKVIVVDDAQLVNYTTGSYTSVLNKLIRDHEPKALLLGHSALGRDLAPRLAQRLGVGMVEDCTAMEYDPTALLTFNHSIYTGRAFAQVKVITTPIIATIRPNSFAVSEPDATRQAEVIKESAQIDADDLRAIVKDIVIASSKRPDLVEANVIVAGGRGAKNVEGFTLLEELADVVGGAVGASRAAVDAGWIDIKYQIGQTGNTVAPTLYIACGISGAIQHLAGMNSSQVIVAINKDPEANIFKAADYGIVGDMFQVVPLLNEEFKKIVNR</sequence>
<name>A0A098BAG2_DESHA</name>
<evidence type="ECO:0000256" key="2">
    <source>
        <dbReference type="ARBA" id="ARBA00022448"/>
    </source>
</evidence>
<keyword evidence="4 6" id="KW-0274">FAD</keyword>
<dbReference type="InterPro" id="IPR014730">
    <property type="entry name" value="ETF_a/b_N"/>
</dbReference>
<feature type="binding site" evidence="6">
    <location>
        <begin position="272"/>
        <end position="279"/>
    </location>
    <ligand>
        <name>FAD</name>
        <dbReference type="ChEBI" id="CHEBI:57692"/>
    </ligand>
</feature>
<dbReference type="SUPFAM" id="SSF52467">
    <property type="entry name" value="DHS-like NAD/FAD-binding domain"/>
    <property type="match status" value="1"/>
</dbReference>
<evidence type="ECO:0000256" key="6">
    <source>
        <dbReference type="PIRSR" id="PIRSR000089-1"/>
    </source>
</evidence>
<dbReference type="GO" id="GO:0033539">
    <property type="term" value="P:fatty acid beta-oxidation using acyl-CoA dehydrogenase"/>
    <property type="evidence" value="ECO:0007669"/>
    <property type="project" value="TreeGrafter"/>
</dbReference>
<evidence type="ECO:0000313" key="10">
    <source>
        <dbReference type="Proteomes" id="UP000054623"/>
    </source>
</evidence>
<evidence type="ECO:0000256" key="1">
    <source>
        <dbReference type="ARBA" id="ARBA00005817"/>
    </source>
</evidence>
<protein>
    <submittedName>
        <fullName evidence="8">Electron transfer flavoprotein subunit alpha</fullName>
    </submittedName>
</protein>
<dbReference type="AlphaFoldDB" id="A0A098BAG2"/>
<dbReference type="PIRSF" id="PIRSF000089">
    <property type="entry name" value="Electra_flavoP_a"/>
    <property type="match status" value="1"/>
</dbReference>
<proteinExistence type="inferred from homology"/>
<comment type="cofactor">
    <cofactor evidence="6">
        <name>FAD</name>
        <dbReference type="ChEBI" id="CHEBI:57692"/>
    </cofactor>
    <text evidence="6">Binds 1 FAD per dimer.</text>
</comment>
<dbReference type="InterPro" id="IPR029035">
    <property type="entry name" value="DHS-like_NAD/FAD-binding_dom"/>
</dbReference>
<dbReference type="GO" id="GO:0050660">
    <property type="term" value="F:flavin adenine dinucleotide binding"/>
    <property type="evidence" value="ECO:0007669"/>
    <property type="project" value="InterPro"/>
</dbReference>
<dbReference type="EMBL" id="LK996017">
    <property type="protein sequence ID" value="CDX04861.1"/>
    <property type="molecule type" value="Genomic_DNA"/>
</dbReference>
<dbReference type="Gene3D" id="3.40.50.1220">
    <property type="entry name" value="TPP-binding domain"/>
    <property type="match status" value="1"/>
</dbReference>
<evidence type="ECO:0000313" key="9">
    <source>
        <dbReference type="EMBL" id="KTE93699.1"/>
    </source>
</evidence>
<reference evidence="8" key="1">
    <citation type="submission" date="2014-07" db="EMBL/GenBank/DDBJ databases">
        <authorList>
            <person name="Hornung V.Bastian."/>
        </authorList>
    </citation>
    <scope>NUCLEOTIDE SEQUENCE</scope>
    <source>
        <strain evidence="8">PCE-S</strain>
    </source>
</reference>
<feature type="domain" description="Electron transfer flavoprotein alpha/beta-subunit N-terminal" evidence="7">
    <location>
        <begin position="5"/>
        <end position="192"/>
    </location>
</feature>
<evidence type="ECO:0000256" key="5">
    <source>
        <dbReference type="ARBA" id="ARBA00022982"/>
    </source>
</evidence>
<feature type="binding site" evidence="6">
    <location>
        <begin position="241"/>
        <end position="242"/>
    </location>
    <ligand>
        <name>FAD</name>
        <dbReference type="ChEBI" id="CHEBI:57692"/>
    </ligand>
</feature>
<dbReference type="RefSeq" id="WP_058490459.1">
    <property type="nucleotide sequence ID" value="NZ_JAYFNZ010000007.1"/>
</dbReference>
<dbReference type="PROSITE" id="PS00696">
    <property type="entry name" value="ETF_ALPHA"/>
    <property type="match status" value="1"/>
</dbReference>
<evidence type="ECO:0000313" key="8">
    <source>
        <dbReference type="EMBL" id="CDX04861.1"/>
    </source>
</evidence>
<dbReference type="SMART" id="SM00893">
    <property type="entry name" value="ETF"/>
    <property type="match status" value="1"/>
</dbReference>
<dbReference type="Pfam" id="PF01012">
    <property type="entry name" value="ETF"/>
    <property type="match status" value="1"/>
</dbReference>
<dbReference type="InterPro" id="IPR033947">
    <property type="entry name" value="ETF_alpha_N"/>
</dbReference>
<dbReference type="PANTHER" id="PTHR43153:SF1">
    <property type="entry name" value="ELECTRON TRANSFER FLAVOPROTEIN SUBUNIT ALPHA, MITOCHONDRIAL"/>
    <property type="match status" value="1"/>
</dbReference>
<dbReference type="Gene3D" id="3.40.50.620">
    <property type="entry name" value="HUPs"/>
    <property type="match status" value="1"/>
</dbReference>
<feature type="binding site" evidence="6">
    <location>
        <position position="293"/>
    </location>
    <ligand>
        <name>FAD</name>
        <dbReference type="ChEBI" id="CHEBI:57692"/>
    </ligand>
</feature>
<dbReference type="InterPro" id="IPR014729">
    <property type="entry name" value="Rossmann-like_a/b/a_fold"/>
</dbReference>
<dbReference type="PANTHER" id="PTHR43153">
    <property type="entry name" value="ELECTRON TRANSFER FLAVOPROTEIN ALPHA"/>
    <property type="match status" value="1"/>
</dbReference>
<dbReference type="EMBL" id="LOCK01000001">
    <property type="protein sequence ID" value="KTE93699.1"/>
    <property type="molecule type" value="Genomic_DNA"/>
</dbReference>
<evidence type="ECO:0000259" key="7">
    <source>
        <dbReference type="SMART" id="SM00893"/>
    </source>
</evidence>